<dbReference type="InterPro" id="IPR017932">
    <property type="entry name" value="GATase_2_dom"/>
</dbReference>
<dbReference type="Proteomes" id="UP001299970">
    <property type="component" value="Unassembled WGS sequence"/>
</dbReference>
<dbReference type="PANTHER" id="PTHR43284">
    <property type="entry name" value="ASPARAGINE SYNTHETASE (GLUTAMINE-HYDROLYZING)"/>
    <property type="match status" value="1"/>
</dbReference>
<organism evidence="10 11">
    <name type="scientific">Pseudonocardia alaniniphila</name>
    <dbReference type="NCBI Taxonomy" id="75291"/>
    <lineage>
        <taxon>Bacteria</taxon>
        <taxon>Bacillati</taxon>
        <taxon>Actinomycetota</taxon>
        <taxon>Actinomycetes</taxon>
        <taxon>Pseudonocardiales</taxon>
        <taxon>Pseudonocardiaceae</taxon>
        <taxon>Pseudonocardia</taxon>
    </lineage>
</organism>
<protein>
    <recommendedName>
        <fullName evidence="3">asparagine synthase (glutamine-hydrolyzing)</fullName>
        <ecNumber evidence="3">6.3.5.4</ecNumber>
    </recommendedName>
</protein>
<evidence type="ECO:0000313" key="10">
    <source>
        <dbReference type="EMBL" id="MCH6170858.1"/>
    </source>
</evidence>
<dbReference type="NCBIfam" id="TIGR01536">
    <property type="entry name" value="asn_synth_AEB"/>
    <property type="match status" value="1"/>
</dbReference>
<keyword evidence="6" id="KW-0061">Asparagine biosynthesis</keyword>
<evidence type="ECO:0000256" key="7">
    <source>
        <dbReference type="ARBA" id="ARBA00022962"/>
    </source>
</evidence>
<reference evidence="10 11" key="1">
    <citation type="submission" date="2022-03" db="EMBL/GenBank/DDBJ databases">
        <title>Pseudonocardia alaer sp. nov., a novel actinomycete isolated from reed forest soil.</title>
        <authorList>
            <person name="Wang L."/>
        </authorList>
    </citation>
    <scope>NUCLEOTIDE SEQUENCE [LARGE SCALE GENOMIC DNA]</scope>
    <source>
        <strain evidence="10 11">Y-16303</strain>
    </source>
</reference>
<dbReference type="CDD" id="cd00712">
    <property type="entry name" value="AsnB"/>
    <property type="match status" value="1"/>
</dbReference>
<keyword evidence="4" id="KW-0547">Nucleotide-binding</keyword>
<dbReference type="Gene3D" id="3.40.50.620">
    <property type="entry name" value="HUPs"/>
    <property type="match status" value="1"/>
</dbReference>
<comment type="catalytic activity">
    <reaction evidence="8">
        <text>L-aspartate + L-glutamine + ATP + H2O = L-asparagine + L-glutamate + AMP + diphosphate + H(+)</text>
        <dbReference type="Rhea" id="RHEA:12228"/>
        <dbReference type="ChEBI" id="CHEBI:15377"/>
        <dbReference type="ChEBI" id="CHEBI:15378"/>
        <dbReference type="ChEBI" id="CHEBI:29985"/>
        <dbReference type="ChEBI" id="CHEBI:29991"/>
        <dbReference type="ChEBI" id="CHEBI:30616"/>
        <dbReference type="ChEBI" id="CHEBI:33019"/>
        <dbReference type="ChEBI" id="CHEBI:58048"/>
        <dbReference type="ChEBI" id="CHEBI:58359"/>
        <dbReference type="ChEBI" id="CHEBI:456215"/>
        <dbReference type="EC" id="6.3.5.4"/>
    </reaction>
</comment>
<dbReference type="SUPFAM" id="SSF56235">
    <property type="entry name" value="N-terminal nucleophile aminohydrolases (Ntn hydrolases)"/>
    <property type="match status" value="1"/>
</dbReference>
<proteinExistence type="inferred from homology"/>
<dbReference type="PROSITE" id="PS51278">
    <property type="entry name" value="GATASE_TYPE_2"/>
    <property type="match status" value="1"/>
</dbReference>
<dbReference type="Pfam" id="PF13537">
    <property type="entry name" value="GATase_7"/>
    <property type="match status" value="1"/>
</dbReference>
<keyword evidence="10" id="KW-0436">Ligase</keyword>
<dbReference type="InterPro" id="IPR051786">
    <property type="entry name" value="ASN_synthetase/amidase"/>
</dbReference>
<sequence>MCGICGWVSFDRDLGEPDARRELAGMTATMACRGPDDEGIWVDGPVGLGHRRLAVIDIQGGRQPMTLTEDGRTTLTLVYSGEAYNYRELRERLAATGRHFQTNSDTEVILQAHRTWGRRDPRDAVRELNGMFAYALWDTTTQELLLVRDRLGIKPLYYYPTEHGVLFGSEPKAILANTTAERVVDLNGLRRTLGFVADPHNAVFRGMREVPPGHVVRVSPNGIQQLRYWQLADTGHTDDVPTTVRHVRELLDDTIQRQLISDVPLCTLLSGGLDSSALTALAARFSTERIRSFAVDFVGYTDNFTPDAMRATPDGPYVQEVATFVGTENTNITLSTSELMDPGVRKAVRHACDLPICFGEVYSSLYLLFRAIRARSTVGLSGESADEVFGGYRWFHDPASVYAGTFPWLRGPRIEMTERLLDPGLVSKLDLSGYLDDLYRTALAEVPELTGSAAADPHERRMREICHLFLTRFLPNLLDRKDRMSMAVGLEVRVPFCDHRLVEYVFGTPWSHKTFDGREKSLLRAATADVLPQSVVQRVKSPYPNTQDPHYDQMLHAEFIALLHNHDAALAPLLDTDAAEAALDTPEANNGGVLGGRWALEQILTLEAFLTDYGVSISG</sequence>
<comment type="pathway">
    <text evidence="1">Amino-acid biosynthesis; L-asparagine biosynthesis; L-asparagine from L-aspartate (L-Gln route): step 1/1.</text>
</comment>
<evidence type="ECO:0000256" key="5">
    <source>
        <dbReference type="ARBA" id="ARBA00022840"/>
    </source>
</evidence>
<evidence type="ECO:0000256" key="4">
    <source>
        <dbReference type="ARBA" id="ARBA00022741"/>
    </source>
</evidence>
<evidence type="ECO:0000256" key="8">
    <source>
        <dbReference type="ARBA" id="ARBA00048741"/>
    </source>
</evidence>
<keyword evidence="7" id="KW-0315">Glutamine amidotransferase</keyword>
<dbReference type="InterPro" id="IPR014729">
    <property type="entry name" value="Rossmann-like_a/b/a_fold"/>
</dbReference>
<evidence type="ECO:0000313" key="11">
    <source>
        <dbReference type="Proteomes" id="UP001299970"/>
    </source>
</evidence>
<dbReference type="Gene3D" id="3.60.20.10">
    <property type="entry name" value="Glutamine Phosphoribosylpyrophosphate, subunit 1, domain 1"/>
    <property type="match status" value="1"/>
</dbReference>
<keyword evidence="11" id="KW-1185">Reference proteome</keyword>
<keyword evidence="6" id="KW-0028">Amino-acid biosynthesis</keyword>
<dbReference type="PIRSF" id="PIRSF001589">
    <property type="entry name" value="Asn_synthetase_glu-h"/>
    <property type="match status" value="1"/>
</dbReference>
<dbReference type="InterPro" id="IPR033738">
    <property type="entry name" value="AsnB_N"/>
</dbReference>
<dbReference type="Pfam" id="PF00733">
    <property type="entry name" value="Asn_synthase"/>
    <property type="match status" value="1"/>
</dbReference>
<evidence type="ECO:0000256" key="6">
    <source>
        <dbReference type="ARBA" id="ARBA00022888"/>
    </source>
</evidence>
<evidence type="ECO:0000256" key="2">
    <source>
        <dbReference type="ARBA" id="ARBA00005752"/>
    </source>
</evidence>
<dbReference type="InterPro" id="IPR029055">
    <property type="entry name" value="Ntn_hydrolases_N"/>
</dbReference>
<comment type="similarity">
    <text evidence="2">Belongs to the asparagine synthetase family.</text>
</comment>
<gene>
    <name evidence="10" type="primary">asnB</name>
    <name evidence="10" type="ORF">MMF94_34590</name>
</gene>
<dbReference type="CDD" id="cd01991">
    <property type="entry name" value="Asn_synthase_B_C"/>
    <property type="match status" value="1"/>
</dbReference>
<evidence type="ECO:0000256" key="3">
    <source>
        <dbReference type="ARBA" id="ARBA00012737"/>
    </source>
</evidence>
<dbReference type="EMBL" id="JAKXMK010000037">
    <property type="protein sequence ID" value="MCH6170858.1"/>
    <property type="molecule type" value="Genomic_DNA"/>
</dbReference>
<comment type="caution">
    <text evidence="10">The sequence shown here is derived from an EMBL/GenBank/DDBJ whole genome shotgun (WGS) entry which is preliminary data.</text>
</comment>
<evidence type="ECO:0000259" key="9">
    <source>
        <dbReference type="PROSITE" id="PS51278"/>
    </source>
</evidence>
<dbReference type="PANTHER" id="PTHR43284:SF1">
    <property type="entry name" value="ASPARAGINE SYNTHETASE"/>
    <property type="match status" value="1"/>
</dbReference>
<dbReference type="InterPro" id="IPR001962">
    <property type="entry name" value="Asn_synthase"/>
</dbReference>
<accession>A0ABS9TR60</accession>
<evidence type="ECO:0000256" key="1">
    <source>
        <dbReference type="ARBA" id="ARBA00005187"/>
    </source>
</evidence>
<dbReference type="GO" id="GO:0004066">
    <property type="term" value="F:asparagine synthase (glutamine-hydrolyzing) activity"/>
    <property type="evidence" value="ECO:0007669"/>
    <property type="project" value="UniProtKB-EC"/>
</dbReference>
<keyword evidence="5" id="KW-0067">ATP-binding</keyword>
<feature type="domain" description="Glutamine amidotransferase type-2" evidence="9">
    <location>
        <begin position="2"/>
        <end position="221"/>
    </location>
</feature>
<dbReference type="SUPFAM" id="SSF52402">
    <property type="entry name" value="Adenine nucleotide alpha hydrolases-like"/>
    <property type="match status" value="1"/>
</dbReference>
<dbReference type="EC" id="6.3.5.4" evidence="3"/>
<dbReference type="RefSeq" id="WP_241041666.1">
    <property type="nucleotide sequence ID" value="NZ_BAAAJF010000017.1"/>
</dbReference>
<name>A0ABS9TR60_9PSEU</name>
<dbReference type="InterPro" id="IPR006426">
    <property type="entry name" value="Asn_synth_AEB"/>
</dbReference>